<dbReference type="InterPro" id="IPR001497">
    <property type="entry name" value="MethylDNA_cys_MeTrfase_AS"/>
</dbReference>
<evidence type="ECO:0000256" key="5">
    <source>
        <dbReference type="ARBA" id="ARBA00022679"/>
    </source>
</evidence>
<evidence type="ECO:0000259" key="11">
    <source>
        <dbReference type="Pfam" id="PF02870"/>
    </source>
</evidence>
<comment type="miscellaneous">
    <text evidence="9">This enzyme catalyzes only one turnover and therefore is not strictly catalytic. According to one definition, an enzyme is a biocatalyst that acts repeatedly and over many reaction cycles.</text>
</comment>
<evidence type="ECO:0000256" key="4">
    <source>
        <dbReference type="ARBA" id="ARBA00022603"/>
    </source>
</evidence>
<dbReference type="InterPro" id="IPR036631">
    <property type="entry name" value="MGMT_N_sf"/>
</dbReference>
<proteinExistence type="inferred from homology"/>
<dbReference type="GO" id="GO:0032259">
    <property type="term" value="P:methylation"/>
    <property type="evidence" value="ECO:0007669"/>
    <property type="project" value="UniProtKB-KW"/>
</dbReference>
<dbReference type="GO" id="GO:0006307">
    <property type="term" value="P:DNA alkylation repair"/>
    <property type="evidence" value="ECO:0007669"/>
    <property type="project" value="UniProtKB-UniRule"/>
</dbReference>
<dbReference type="Pfam" id="PF01035">
    <property type="entry name" value="DNA_binding_1"/>
    <property type="match status" value="1"/>
</dbReference>
<protein>
    <recommendedName>
        <fullName evidence="9">Methylated-DNA--protein-cysteine methyltransferase</fullName>
        <ecNumber evidence="9">2.1.1.63</ecNumber>
    </recommendedName>
    <alternativeName>
        <fullName evidence="9">6-O-methylguanine-DNA methyltransferase</fullName>
        <shortName evidence="9">MGMT</shortName>
    </alternativeName>
    <alternativeName>
        <fullName evidence="9">O-6-methylguanine-DNA-alkyltransferase</fullName>
    </alternativeName>
</protein>
<accession>A0A6I6GJ28</accession>
<dbReference type="PANTHER" id="PTHR10815:SF13">
    <property type="entry name" value="METHYLATED-DNA--PROTEIN-CYSTEINE METHYLTRANSFERASE"/>
    <property type="match status" value="1"/>
</dbReference>
<dbReference type="AlphaFoldDB" id="A0A6I6GJ28"/>
<evidence type="ECO:0000256" key="9">
    <source>
        <dbReference type="HAMAP-Rule" id="MF_00772"/>
    </source>
</evidence>
<keyword evidence="4 9" id="KW-0489">Methyltransferase</keyword>
<evidence type="ECO:0000313" key="12">
    <source>
        <dbReference type="EMBL" id="QGW28425.1"/>
    </source>
</evidence>
<sequence length="164" mass="17947">MENQIAIIPSPLGHILLTANHDQVTEIKFIGDALPLQAATTLLLQEASTQLQEYFEGSRTEFSFPFGQQGTPFQQRVWAGLLDIPFGKTISYKTMAIRLGDEKCIRAAGTANGKNQLAIVVPCHRVVGTNGALVGYAGELWRKQWLLEHEAKHSGLATQSALFA</sequence>
<comment type="catalytic activity">
    <reaction evidence="8 9">
        <text>a 6-O-methyl-2'-deoxyguanosine in DNA + L-cysteinyl-[protein] = S-methyl-L-cysteinyl-[protein] + a 2'-deoxyguanosine in DNA</text>
        <dbReference type="Rhea" id="RHEA:24000"/>
        <dbReference type="Rhea" id="RHEA-COMP:10131"/>
        <dbReference type="Rhea" id="RHEA-COMP:10132"/>
        <dbReference type="Rhea" id="RHEA-COMP:11367"/>
        <dbReference type="Rhea" id="RHEA-COMP:11368"/>
        <dbReference type="ChEBI" id="CHEBI:29950"/>
        <dbReference type="ChEBI" id="CHEBI:82612"/>
        <dbReference type="ChEBI" id="CHEBI:85445"/>
        <dbReference type="ChEBI" id="CHEBI:85448"/>
        <dbReference type="EC" id="2.1.1.63"/>
    </reaction>
</comment>
<dbReference type="EC" id="2.1.1.63" evidence="9"/>
<comment type="function">
    <text evidence="9">Involved in the cellular defense against the biological effects of O6-methylguanine (O6-MeG) and O4-methylthymine (O4-MeT) in DNA. Repairs the methylated nucleobase in DNA by stoichiometrically transferring the methyl group to a cysteine residue in the enzyme. This is a suicide reaction: the enzyme is irreversibly inactivated.</text>
</comment>
<dbReference type="PANTHER" id="PTHR10815">
    <property type="entry name" value="METHYLATED-DNA--PROTEIN-CYSTEINE METHYLTRANSFERASE"/>
    <property type="match status" value="1"/>
</dbReference>
<dbReference type="FunFam" id="1.10.10.10:FF:000214">
    <property type="entry name" value="Methylated-DNA--protein-cysteine methyltransferase"/>
    <property type="match status" value="1"/>
</dbReference>
<dbReference type="SUPFAM" id="SSF46767">
    <property type="entry name" value="Methylated DNA-protein cysteine methyltransferase, C-terminal domain"/>
    <property type="match status" value="1"/>
</dbReference>
<evidence type="ECO:0000259" key="10">
    <source>
        <dbReference type="Pfam" id="PF01035"/>
    </source>
</evidence>
<feature type="domain" description="Methylated-DNA-[protein]-cysteine S-methyltransferase DNA binding" evidence="10">
    <location>
        <begin position="72"/>
        <end position="151"/>
    </location>
</feature>
<evidence type="ECO:0000256" key="3">
    <source>
        <dbReference type="ARBA" id="ARBA00022490"/>
    </source>
</evidence>
<feature type="active site" description="Nucleophile; methyl group acceptor" evidence="9">
    <location>
        <position position="123"/>
    </location>
</feature>
<organism evidence="12 13">
    <name type="scientific">Phnomibacter ginsenosidimutans</name>
    <dbReference type="NCBI Taxonomy" id="2676868"/>
    <lineage>
        <taxon>Bacteria</taxon>
        <taxon>Pseudomonadati</taxon>
        <taxon>Bacteroidota</taxon>
        <taxon>Chitinophagia</taxon>
        <taxon>Chitinophagales</taxon>
        <taxon>Chitinophagaceae</taxon>
        <taxon>Phnomibacter</taxon>
    </lineage>
</organism>
<comment type="catalytic activity">
    <reaction evidence="1 9">
        <text>a 4-O-methyl-thymidine in DNA + L-cysteinyl-[protein] = a thymidine in DNA + S-methyl-L-cysteinyl-[protein]</text>
        <dbReference type="Rhea" id="RHEA:53428"/>
        <dbReference type="Rhea" id="RHEA-COMP:10131"/>
        <dbReference type="Rhea" id="RHEA-COMP:10132"/>
        <dbReference type="Rhea" id="RHEA-COMP:13555"/>
        <dbReference type="Rhea" id="RHEA-COMP:13556"/>
        <dbReference type="ChEBI" id="CHEBI:29950"/>
        <dbReference type="ChEBI" id="CHEBI:82612"/>
        <dbReference type="ChEBI" id="CHEBI:137386"/>
        <dbReference type="ChEBI" id="CHEBI:137387"/>
        <dbReference type="EC" id="2.1.1.63"/>
    </reaction>
</comment>
<keyword evidence="7 9" id="KW-0234">DNA repair</keyword>
<dbReference type="HAMAP" id="MF_00772">
    <property type="entry name" value="OGT"/>
    <property type="match status" value="1"/>
</dbReference>
<evidence type="ECO:0000256" key="7">
    <source>
        <dbReference type="ARBA" id="ARBA00023204"/>
    </source>
</evidence>
<evidence type="ECO:0000256" key="2">
    <source>
        <dbReference type="ARBA" id="ARBA00008711"/>
    </source>
</evidence>
<evidence type="ECO:0000313" key="13">
    <source>
        <dbReference type="Proteomes" id="UP000426027"/>
    </source>
</evidence>
<keyword evidence="5 9" id="KW-0808">Transferase</keyword>
<gene>
    <name evidence="12" type="ORF">GLV81_10235</name>
</gene>
<comment type="similarity">
    <text evidence="2 9">Belongs to the MGMT family.</text>
</comment>
<dbReference type="PROSITE" id="PS00374">
    <property type="entry name" value="MGMT"/>
    <property type="match status" value="1"/>
</dbReference>
<dbReference type="InterPro" id="IPR036388">
    <property type="entry name" value="WH-like_DNA-bd_sf"/>
</dbReference>
<keyword evidence="6 9" id="KW-0227">DNA damage</keyword>
<dbReference type="Pfam" id="PF02870">
    <property type="entry name" value="Methyltransf_1N"/>
    <property type="match status" value="1"/>
</dbReference>
<comment type="subcellular location">
    <subcellularLocation>
        <location evidence="9">Cytoplasm</location>
    </subcellularLocation>
</comment>
<dbReference type="GO" id="GO:0005737">
    <property type="term" value="C:cytoplasm"/>
    <property type="evidence" value="ECO:0007669"/>
    <property type="project" value="UniProtKB-SubCell"/>
</dbReference>
<dbReference type="Gene3D" id="3.30.160.70">
    <property type="entry name" value="Methylated DNA-protein cysteine methyltransferase domain"/>
    <property type="match status" value="1"/>
</dbReference>
<dbReference type="NCBIfam" id="TIGR00589">
    <property type="entry name" value="ogt"/>
    <property type="match status" value="1"/>
</dbReference>
<evidence type="ECO:0000256" key="8">
    <source>
        <dbReference type="ARBA" id="ARBA00049348"/>
    </source>
</evidence>
<dbReference type="KEGG" id="fls:GLV81_10235"/>
<dbReference type="GO" id="GO:0003908">
    <property type="term" value="F:methylated-DNA-[protein]-cysteine S-methyltransferase activity"/>
    <property type="evidence" value="ECO:0007669"/>
    <property type="project" value="UniProtKB-UniRule"/>
</dbReference>
<dbReference type="InterPro" id="IPR014048">
    <property type="entry name" value="MethylDNA_cys_MeTrfase_DNA-bd"/>
</dbReference>
<dbReference type="RefSeq" id="WP_157478781.1">
    <property type="nucleotide sequence ID" value="NZ_CP046566.1"/>
</dbReference>
<dbReference type="EMBL" id="CP046566">
    <property type="protein sequence ID" value="QGW28425.1"/>
    <property type="molecule type" value="Genomic_DNA"/>
</dbReference>
<dbReference type="InterPro" id="IPR036217">
    <property type="entry name" value="MethylDNA_cys_MeTrfase_DNAb"/>
</dbReference>
<feature type="domain" description="Methylguanine DNA methyltransferase ribonuclease-like" evidence="11">
    <location>
        <begin position="7"/>
        <end position="66"/>
    </location>
</feature>
<keyword evidence="13" id="KW-1185">Reference proteome</keyword>
<dbReference type="Gene3D" id="1.10.10.10">
    <property type="entry name" value="Winged helix-like DNA-binding domain superfamily/Winged helix DNA-binding domain"/>
    <property type="match status" value="1"/>
</dbReference>
<dbReference type="SUPFAM" id="SSF53155">
    <property type="entry name" value="Methylated DNA-protein cysteine methyltransferase domain"/>
    <property type="match status" value="1"/>
</dbReference>
<evidence type="ECO:0000256" key="1">
    <source>
        <dbReference type="ARBA" id="ARBA00001286"/>
    </source>
</evidence>
<name>A0A6I6GJ28_9BACT</name>
<reference evidence="12 13" key="1">
    <citation type="submission" date="2019-11" db="EMBL/GenBank/DDBJ databases">
        <authorList>
            <person name="Im W.T."/>
        </authorList>
    </citation>
    <scope>NUCLEOTIDE SEQUENCE [LARGE SCALE GENOMIC DNA]</scope>
    <source>
        <strain evidence="12 13">SB-02</strain>
    </source>
</reference>
<dbReference type="InterPro" id="IPR023546">
    <property type="entry name" value="MGMT"/>
</dbReference>
<evidence type="ECO:0000256" key="6">
    <source>
        <dbReference type="ARBA" id="ARBA00022763"/>
    </source>
</evidence>
<dbReference type="CDD" id="cd06445">
    <property type="entry name" value="ATase"/>
    <property type="match status" value="1"/>
</dbReference>
<dbReference type="Proteomes" id="UP000426027">
    <property type="component" value="Chromosome"/>
</dbReference>
<keyword evidence="3 9" id="KW-0963">Cytoplasm</keyword>
<dbReference type="InterPro" id="IPR008332">
    <property type="entry name" value="MethylG_MeTrfase_N"/>
</dbReference>